<keyword evidence="3" id="KW-0833">Ubl conjugation pathway</keyword>
<evidence type="ECO:0000313" key="5">
    <source>
        <dbReference type="EMBL" id="KAJ2793926.1"/>
    </source>
</evidence>
<comment type="similarity">
    <text evidence="1">Belongs to the CAND family.</text>
</comment>
<accession>A0A9W8LNR0</accession>
<dbReference type="PANTHER" id="PTHR12696">
    <property type="entry name" value="TIP120"/>
    <property type="match status" value="1"/>
</dbReference>
<comment type="caution">
    <text evidence="5">The sequence shown here is derived from an EMBL/GenBank/DDBJ whole genome shotgun (WGS) entry which is preliminary data.</text>
</comment>
<dbReference type="Gene3D" id="1.25.10.10">
    <property type="entry name" value="Leucine-rich Repeat Variant"/>
    <property type="match status" value="1"/>
</dbReference>
<evidence type="ECO:0000256" key="3">
    <source>
        <dbReference type="ARBA" id="ARBA00022786"/>
    </source>
</evidence>
<dbReference type="Pfam" id="PF08623">
    <property type="entry name" value="TIP120"/>
    <property type="match status" value="1"/>
</dbReference>
<dbReference type="OrthoDB" id="6260732at2759"/>
<dbReference type="GO" id="GO:0010265">
    <property type="term" value="P:SCF complex assembly"/>
    <property type="evidence" value="ECO:0007669"/>
    <property type="project" value="InterPro"/>
</dbReference>
<evidence type="ECO:0000259" key="4">
    <source>
        <dbReference type="Pfam" id="PF08623"/>
    </source>
</evidence>
<keyword evidence="6" id="KW-1185">Reference proteome</keyword>
<organism evidence="5 6">
    <name type="scientific">Coemansia guatemalensis</name>
    <dbReference type="NCBI Taxonomy" id="2761395"/>
    <lineage>
        <taxon>Eukaryota</taxon>
        <taxon>Fungi</taxon>
        <taxon>Fungi incertae sedis</taxon>
        <taxon>Zoopagomycota</taxon>
        <taxon>Kickxellomycotina</taxon>
        <taxon>Kickxellomycetes</taxon>
        <taxon>Kickxellales</taxon>
        <taxon>Kickxellaceae</taxon>
        <taxon>Coemansia</taxon>
    </lineage>
</organism>
<evidence type="ECO:0000256" key="2">
    <source>
        <dbReference type="ARBA" id="ARBA00022737"/>
    </source>
</evidence>
<feature type="domain" description="TATA-binding protein interacting (TIP20)" evidence="4">
    <location>
        <begin position="408"/>
        <end position="568"/>
    </location>
</feature>
<proteinExistence type="inferred from homology"/>
<dbReference type="AlphaFoldDB" id="A0A9W8LNR0"/>
<reference evidence="5" key="1">
    <citation type="submission" date="2022-07" db="EMBL/GenBank/DDBJ databases">
        <title>Phylogenomic reconstructions and comparative analyses of Kickxellomycotina fungi.</title>
        <authorList>
            <person name="Reynolds N.K."/>
            <person name="Stajich J.E."/>
            <person name="Barry K."/>
            <person name="Grigoriev I.V."/>
            <person name="Crous P."/>
            <person name="Smith M.E."/>
        </authorList>
    </citation>
    <scope>NUCLEOTIDE SEQUENCE</scope>
    <source>
        <strain evidence="5">NRRL 1565</strain>
    </source>
</reference>
<dbReference type="InterPro" id="IPR011989">
    <property type="entry name" value="ARM-like"/>
</dbReference>
<evidence type="ECO:0000313" key="6">
    <source>
        <dbReference type="Proteomes" id="UP001140094"/>
    </source>
</evidence>
<evidence type="ECO:0000256" key="1">
    <source>
        <dbReference type="ARBA" id="ARBA00007657"/>
    </source>
</evidence>
<dbReference type="SUPFAM" id="SSF48371">
    <property type="entry name" value="ARM repeat"/>
    <property type="match status" value="1"/>
</dbReference>
<name>A0A9W8LNR0_9FUNG</name>
<dbReference type="InterPro" id="IPR016024">
    <property type="entry name" value="ARM-type_fold"/>
</dbReference>
<dbReference type="InterPro" id="IPR013932">
    <property type="entry name" value="TATA-bd_TIP120"/>
</dbReference>
<dbReference type="Proteomes" id="UP001140094">
    <property type="component" value="Unassembled WGS sequence"/>
</dbReference>
<protein>
    <recommendedName>
        <fullName evidence="4">TATA-binding protein interacting (TIP20) domain-containing protein</fullName>
    </recommendedName>
</protein>
<gene>
    <name evidence="5" type="ORF">H4R20_006390</name>
</gene>
<keyword evidence="2" id="KW-0677">Repeat</keyword>
<dbReference type="InterPro" id="IPR039852">
    <property type="entry name" value="CAND1/CAND2"/>
</dbReference>
<dbReference type="EMBL" id="JANBUO010002713">
    <property type="protein sequence ID" value="KAJ2793926.1"/>
    <property type="molecule type" value="Genomic_DNA"/>
</dbReference>
<sequence>MPLLSQYSAAVTAAALDVVSALAEYGADALAGNGDQILQSVIAVVDKTPSAPPASALQALAAVCPSVSEANVQTMISDLLKQLSTATVYDGQSSEALGDLFRAIGRAFPGLTKVCLEEISDSWQQIYAGYAQKRKEANNDVIQVQFPSNSLKSAANSINALYEGYYEAQGTPWTSEYLSKMVRTAPRSTAEIALTCLGLRALGYSAQKDALAQDPELTAQLFAQVGSRHDDVRSEAANALGSYVGSHPSMFPALFSSSTDDSEGTDASRLSKLEAVKVATDRIVGASRDEASTGLMWEQITGYVQSNRGPLPDSLAQSLATIFAVFPETYASLLADHIASPDNSAEVRAFYITTFRTVLADKQLSPECDEQIKRVLTRALAGIDDPNAEIRRLSLLALQTVIQDKAALVENTLATIAPALYRQTVVDESLVRTIRMGPFTRRVDDGLDARWAAYQCVLALVRELPGAVDGSAVVDSVVRGIADEQGIRLVVLQIINESLPVLLADYMAKLDALAESIEKAQGTLLPKKAVKQEIDKHNAIMRSTVALMIALEPVADAVSPKSAAFSKLQEKAVDPGSDKTLAMYYHELVSSDF</sequence>